<evidence type="ECO:0000313" key="3">
    <source>
        <dbReference type="Proteomes" id="UP001215598"/>
    </source>
</evidence>
<organism evidence="2 3">
    <name type="scientific">Mycena metata</name>
    <dbReference type="NCBI Taxonomy" id="1033252"/>
    <lineage>
        <taxon>Eukaryota</taxon>
        <taxon>Fungi</taxon>
        <taxon>Dikarya</taxon>
        <taxon>Basidiomycota</taxon>
        <taxon>Agaricomycotina</taxon>
        <taxon>Agaricomycetes</taxon>
        <taxon>Agaricomycetidae</taxon>
        <taxon>Agaricales</taxon>
        <taxon>Marasmiineae</taxon>
        <taxon>Mycenaceae</taxon>
        <taxon>Mycena</taxon>
    </lineage>
</organism>
<dbReference type="Proteomes" id="UP001215598">
    <property type="component" value="Unassembled WGS sequence"/>
</dbReference>
<keyword evidence="3" id="KW-1185">Reference proteome</keyword>
<reference evidence="2" key="1">
    <citation type="submission" date="2023-03" db="EMBL/GenBank/DDBJ databases">
        <title>Massive genome expansion in bonnet fungi (Mycena s.s.) driven by repeated elements and novel gene families across ecological guilds.</title>
        <authorList>
            <consortium name="Lawrence Berkeley National Laboratory"/>
            <person name="Harder C.B."/>
            <person name="Miyauchi S."/>
            <person name="Viragh M."/>
            <person name="Kuo A."/>
            <person name="Thoen E."/>
            <person name="Andreopoulos B."/>
            <person name="Lu D."/>
            <person name="Skrede I."/>
            <person name="Drula E."/>
            <person name="Henrissat B."/>
            <person name="Morin E."/>
            <person name="Kohler A."/>
            <person name="Barry K."/>
            <person name="LaButti K."/>
            <person name="Morin E."/>
            <person name="Salamov A."/>
            <person name="Lipzen A."/>
            <person name="Mereny Z."/>
            <person name="Hegedus B."/>
            <person name="Baldrian P."/>
            <person name="Stursova M."/>
            <person name="Weitz H."/>
            <person name="Taylor A."/>
            <person name="Grigoriev I.V."/>
            <person name="Nagy L.G."/>
            <person name="Martin F."/>
            <person name="Kauserud H."/>
        </authorList>
    </citation>
    <scope>NUCLEOTIDE SEQUENCE</scope>
    <source>
        <strain evidence="2">CBHHK182m</strain>
    </source>
</reference>
<feature type="domain" description="FIST" evidence="1">
    <location>
        <begin position="29"/>
        <end position="249"/>
    </location>
</feature>
<proteinExistence type="predicted"/>
<dbReference type="InterPro" id="IPR013702">
    <property type="entry name" value="FIST_domain_N"/>
</dbReference>
<evidence type="ECO:0000259" key="1">
    <source>
        <dbReference type="Pfam" id="PF08495"/>
    </source>
</evidence>
<protein>
    <recommendedName>
        <fullName evidence="1">FIST domain-containing protein</fullName>
    </recommendedName>
</protein>
<comment type="caution">
    <text evidence="2">The sequence shown here is derived from an EMBL/GenBank/DDBJ whole genome shotgun (WGS) entry which is preliminary data.</text>
</comment>
<dbReference type="Pfam" id="PF08495">
    <property type="entry name" value="FIST"/>
    <property type="match status" value="1"/>
</dbReference>
<dbReference type="EMBL" id="JARKIB010000447">
    <property type="protein sequence ID" value="KAJ7707132.1"/>
    <property type="molecule type" value="Genomic_DNA"/>
</dbReference>
<sequence>MHFSTVLARSPASILSHLSGLSKLYPNRVLLFALSPNVPPSDLAQLVQKLTAFSPQTIGCLSAPLPDYPHALISCSLAVLDSESCIPFRSQIPGTVSPQVGRRHSFRQRGAQTDAFEGDMPTGTVDWANVWDQSLTTNELPTELQTLSPDEVGSIIYFSDAAPEGLSNALARFPNATKLGLFAASTPFVTGRPVTLFQGDKIYGSGAVGVALKSTEMRASVQFLGMKALSPPMTVTQSEGNLVISLDKKNPTQLLLSAIRASGIESNSLKDNDEFSLATLEAGEPHQMCSIMSGDPSRGTIALRSMTAPSVGAPVQFFHRPKSADASIPREIAQPSSSRHTLGFMACPELQQYANLEEEISDDVVVVLQDTFLAASEGGFILSRARAGTSETPWSCAIPGGLATLTWNI</sequence>
<evidence type="ECO:0000313" key="2">
    <source>
        <dbReference type="EMBL" id="KAJ7707132.1"/>
    </source>
</evidence>
<accession>A0AAD7M9M5</accession>
<name>A0AAD7M9M5_9AGAR</name>
<dbReference type="AlphaFoldDB" id="A0AAD7M9M5"/>
<gene>
    <name evidence="2" type="ORF">B0H16DRAFT_1345401</name>
</gene>